<name>A0AAD0A9E1_9BIFI</name>
<feature type="domain" description="HTH lysR-type" evidence="1">
    <location>
        <begin position="14"/>
        <end position="75"/>
    </location>
</feature>
<dbReference type="EMBL" id="CP017696">
    <property type="protein sequence ID" value="ATO41079.1"/>
    <property type="molecule type" value="Genomic_DNA"/>
</dbReference>
<dbReference type="Proteomes" id="UP000224056">
    <property type="component" value="Chromosome"/>
</dbReference>
<dbReference type="GO" id="GO:0005829">
    <property type="term" value="C:cytosol"/>
    <property type="evidence" value="ECO:0007669"/>
    <property type="project" value="TreeGrafter"/>
</dbReference>
<evidence type="ECO:0000259" key="1">
    <source>
        <dbReference type="PROSITE" id="PS50931"/>
    </source>
</evidence>
<dbReference type="InterPro" id="IPR050950">
    <property type="entry name" value="HTH-type_LysR_regulators"/>
</dbReference>
<dbReference type="CDD" id="cd00090">
    <property type="entry name" value="HTH_ARSR"/>
    <property type="match status" value="1"/>
</dbReference>
<dbReference type="PANTHER" id="PTHR30419:SF8">
    <property type="entry name" value="NITROGEN ASSIMILATION TRANSCRIPTIONAL ACTIVATOR-RELATED"/>
    <property type="match status" value="1"/>
</dbReference>
<dbReference type="InterPro" id="IPR000847">
    <property type="entry name" value="LysR_HTH_N"/>
</dbReference>
<dbReference type="Gene3D" id="1.10.10.10">
    <property type="entry name" value="Winged helix-like DNA-binding domain superfamily/Winged helix DNA-binding domain"/>
    <property type="match status" value="1"/>
</dbReference>
<dbReference type="RefSeq" id="WP_033510981.1">
    <property type="nucleotide sequence ID" value="NZ_CP017696.1"/>
</dbReference>
<dbReference type="InterPro" id="IPR036388">
    <property type="entry name" value="WH-like_DNA-bd_sf"/>
</dbReference>
<protein>
    <recommendedName>
        <fullName evidence="1">HTH lysR-type domain-containing protein</fullName>
    </recommendedName>
</protein>
<dbReference type="InterPro" id="IPR011991">
    <property type="entry name" value="ArsR-like_HTH"/>
</dbReference>
<dbReference type="SUPFAM" id="SSF46785">
    <property type="entry name" value="Winged helix' DNA-binding domain"/>
    <property type="match status" value="1"/>
</dbReference>
<dbReference type="PROSITE" id="PS50931">
    <property type="entry name" value="HTH_LYSR"/>
    <property type="match status" value="1"/>
</dbReference>
<accession>A0AAD0A9E1</accession>
<dbReference type="Gene3D" id="3.40.190.10">
    <property type="entry name" value="Periplasmic binding protein-like II"/>
    <property type="match status" value="2"/>
</dbReference>
<dbReference type="SUPFAM" id="SSF53850">
    <property type="entry name" value="Periplasmic binding protein-like II"/>
    <property type="match status" value="1"/>
</dbReference>
<proteinExistence type="predicted"/>
<evidence type="ECO:0000313" key="2">
    <source>
        <dbReference type="EMBL" id="ATO41079.1"/>
    </source>
</evidence>
<gene>
    <name evidence="2" type="ORF">BA20089_02030</name>
</gene>
<dbReference type="Pfam" id="PF00126">
    <property type="entry name" value="HTH_1"/>
    <property type="match status" value="1"/>
</dbReference>
<dbReference type="PANTHER" id="PTHR30419">
    <property type="entry name" value="HTH-TYPE TRANSCRIPTIONAL REGULATOR YBHD"/>
    <property type="match status" value="1"/>
</dbReference>
<dbReference type="AlphaFoldDB" id="A0AAD0A9E1"/>
<dbReference type="GeneID" id="93050156"/>
<evidence type="ECO:0000313" key="3">
    <source>
        <dbReference type="Proteomes" id="UP000224056"/>
    </source>
</evidence>
<reference evidence="2 3" key="1">
    <citation type="submission" date="2016-10" db="EMBL/GenBank/DDBJ databases">
        <title>The whole genome sequencing and assembly of B. asteroides DSM 20089 strain.</title>
        <authorList>
            <person name="Lee Y.-J."/>
            <person name="Park M.-K."/>
            <person name="Yi H."/>
            <person name="Bahn Y.-S."/>
            <person name="Kim J.F."/>
            <person name="Lee D.-W."/>
        </authorList>
    </citation>
    <scope>NUCLEOTIDE SEQUENCE [LARGE SCALE GENOMIC DNA]</scope>
    <source>
        <strain evidence="2 3">DSM 20089</strain>
    </source>
</reference>
<dbReference type="InterPro" id="IPR036390">
    <property type="entry name" value="WH_DNA-bd_sf"/>
</dbReference>
<dbReference type="PRINTS" id="PR00039">
    <property type="entry name" value="HTHLYSR"/>
</dbReference>
<dbReference type="GO" id="GO:0003700">
    <property type="term" value="F:DNA-binding transcription factor activity"/>
    <property type="evidence" value="ECO:0007669"/>
    <property type="project" value="InterPro"/>
</dbReference>
<organism evidence="2 3">
    <name type="scientific">Bifidobacterium asteroides DSM 20089</name>
    <dbReference type="NCBI Taxonomy" id="1437594"/>
    <lineage>
        <taxon>Bacteria</taxon>
        <taxon>Bacillati</taxon>
        <taxon>Actinomycetota</taxon>
        <taxon>Actinomycetes</taxon>
        <taxon>Bifidobacteriales</taxon>
        <taxon>Bifidobacteriaceae</taxon>
        <taxon>Bifidobacterium</taxon>
    </lineage>
</organism>
<sequence length="323" mass="34954">MSTNQGKRLMTYMDNVRDLELLTMLARYGSFTDVALEAGISQPAVSQAIRRLEKHLGTRLVQRQRFGAGDGTQLTQSGRAVVDHVGQALDLINSLPEALAARTGIRRRTIGLPPIISSLLSSGQGRQGQCGPGKNTTVETIGSQKLLSQIEAHRVDYGAVASVDESLSVDGVETTKLASFPFGMVCTQSMVDRLGTAGMTSLHPEDLSMLPGDVPFATLNRDFVHAQAAQRLIRLSEPVSHLIEVSDVETLKMVTTSGLVCSLITSAGVHPGDGLRFIPFAGDDMPRFNIFLFNDTKRQAFHEDVEEVHAFSDYATNRLGSVT</sequence>